<dbReference type="EMBL" id="RAPY01000001">
    <property type="protein sequence ID" value="RKE57230.1"/>
    <property type="molecule type" value="Genomic_DNA"/>
</dbReference>
<feature type="domain" description="Cyclophilin-like" evidence="2">
    <location>
        <begin position="49"/>
        <end position="157"/>
    </location>
</feature>
<dbReference type="Proteomes" id="UP000286246">
    <property type="component" value="Unassembled WGS sequence"/>
</dbReference>
<feature type="chain" id="PRO_5019388963" evidence="1">
    <location>
        <begin position="22"/>
        <end position="160"/>
    </location>
</feature>
<protein>
    <submittedName>
        <fullName evidence="3">Cyclophilin-like protein</fullName>
    </submittedName>
</protein>
<dbReference type="InterPro" id="IPR029000">
    <property type="entry name" value="Cyclophilin-like_dom_sf"/>
</dbReference>
<dbReference type="OrthoDB" id="9801466at2"/>
<name>A0A420BKK4_SPHD1</name>
<dbReference type="Gene3D" id="2.40.100.20">
    <property type="match status" value="1"/>
</dbReference>
<keyword evidence="4" id="KW-1185">Reference proteome</keyword>
<proteinExistence type="predicted"/>
<accession>A0A420BKK4</accession>
<evidence type="ECO:0000313" key="3">
    <source>
        <dbReference type="EMBL" id="RKE57230.1"/>
    </source>
</evidence>
<dbReference type="AlphaFoldDB" id="A0A420BKK4"/>
<evidence type="ECO:0000259" key="2">
    <source>
        <dbReference type="Pfam" id="PF18050"/>
    </source>
</evidence>
<dbReference type="InterPro" id="IPR041183">
    <property type="entry name" value="Cyclophilin-like"/>
</dbReference>
<dbReference type="RefSeq" id="WP_120258805.1">
    <property type="nucleotide sequence ID" value="NZ_RAPY01000001.1"/>
</dbReference>
<comment type="caution">
    <text evidence="3">The sequence shown here is derived from an EMBL/GenBank/DDBJ whole genome shotgun (WGS) entry which is preliminary data.</text>
</comment>
<evidence type="ECO:0000256" key="1">
    <source>
        <dbReference type="SAM" id="SignalP"/>
    </source>
</evidence>
<dbReference type="Pfam" id="PF18050">
    <property type="entry name" value="Cyclophil_like2"/>
    <property type="match status" value="1"/>
</dbReference>
<dbReference type="SUPFAM" id="SSF50891">
    <property type="entry name" value="Cyclophilin-like"/>
    <property type="match status" value="1"/>
</dbReference>
<organism evidence="3 4">
    <name type="scientific">Sphingobacterium detergens</name>
    <dbReference type="NCBI Taxonomy" id="1145106"/>
    <lineage>
        <taxon>Bacteria</taxon>
        <taxon>Pseudomonadati</taxon>
        <taxon>Bacteroidota</taxon>
        <taxon>Sphingobacteriia</taxon>
        <taxon>Sphingobacteriales</taxon>
        <taxon>Sphingobacteriaceae</taxon>
        <taxon>Sphingobacterium</taxon>
    </lineage>
</organism>
<reference evidence="3 4" key="1">
    <citation type="submission" date="2018-09" db="EMBL/GenBank/DDBJ databases">
        <title>Genomic Encyclopedia of Type Strains, Phase III (KMG-III): the genomes of soil and plant-associated and newly described type strains.</title>
        <authorList>
            <person name="Whitman W."/>
        </authorList>
    </citation>
    <scope>NUCLEOTIDE SEQUENCE [LARGE SCALE GENOMIC DNA]</scope>
    <source>
        <strain evidence="3 4">CECT 7938</strain>
    </source>
</reference>
<evidence type="ECO:0000313" key="4">
    <source>
        <dbReference type="Proteomes" id="UP000286246"/>
    </source>
</evidence>
<feature type="signal peptide" evidence="1">
    <location>
        <begin position="1"/>
        <end position="21"/>
    </location>
</feature>
<keyword evidence="1" id="KW-0732">Signal</keyword>
<gene>
    <name evidence="3" type="ORF">DFQ12_2110</name>
</gene>
<sequence length="160" mass="17323">MRRSLLAILLLISVLCGSATSCDKSGDKVHHTDSDNITNDKMADNKINIKVGSEVFVATLSDNNTAKIFKEMLPLTINMTELNGNEKYTELPKNLPTNSSNPGTIKNGDLMLYGSSTLVLFYKTFSTSYSYTKLGTVNDAKSLASALGADNVTVTFELAK</sequence>
<dbReference type="PROSITE" id="PS51257">
    <property type="entry name" value="PROKAR_LIPOPROTEIN"/>
    <property type="match status" value="1"/>
</dbReference>